<evidence type="ECO:0000313" key="3">
    <source>
        <dbReference type="EMBL" id="CAB4933386.1"/>
    </source>
</evidence>
<dbReference type="GO" id="GO:0016811">
    <property type="term" value="F:hydrolase activity, acting on carbon-nitrogen (but not peptide) bonds, in linear amides"/>
    <property type="evidence" value="ECO:0007669"/>
    <property type="project" value="InterPro"/>
</dbReference>
<protein>
    <submittedName>
        <fullName evidence="3">Unannotated protein</fullName>
    </submittedName>
</protein>
<dbReference type="PANTHER" id="PTHR42307:SF2">
    <property type="entry name" value="PUP DEAMIDASE_DEPUPYLASE"/>
    <property type="match status" value="1"/>
</dbReference>
<dbReference type="Pfam" id="PF03136">
    <property type="entry name" value="Pup_ligase"/>
    <property type="match status" value="1"/>
</dbReference>
<dbReference type="GO" id="GO:0070490">
    <property type="term" value="P:protein pupylation"/>
    <property type="evidence" value="ECO:0007669"/>
    <property type="project" value="TreeGrafter"/>
</dbReference>
<evidence type="ECO:0000313" key="2">
    <source>
        <dbReference type="EMBL" id="CAB4323302.1"/>
    </source>
</evidence>
<dbReference type="GO" id="GO:0010498">
    <property type="term" value="P:proteasomal protein catabolic process"/>
    <property type="evidence" value="ECO:0007669"/>
    <property type="project" value="InterPro"/>
</dbReference>
<dbReference type="InterPro" id="IPR022366">
    <property type="entry name" value="Pup_deamidase"/>
</dbReference>
<name>A0A6J7IRP4_9ZZZZ</name>
<organism evidence="3">
    <name type="scientific">freshwater metagenome</name>
    <dbReference type="NCBI Taxonomy" id="449393"/>
    <lineage>
        <taxon>unclassified sequences</taxon>
        <taxon>metagenomes</taxon>
        <taxon>ecological metagenomes</taxon>
    </lineage>
</organism>
<dbReference type="EMBL" id="CAEMXZ010000037">
    <property type="protein sequence ID" value="CAB4323302.1"/>
    <property type="molecule type" value="Genomic_DNA"/>
</dbReference>
<reference evidence="3" key="1">
    <citation type="submission" date="2020-05" db="EMBL/GenBank/DDBJ databases">
        <authorList>
            <person name="Chiriac C."/>
            <person name="Salcher M."/>
            <person name="Ghai R."/>
            <person name="Kavagutti S V."/>
        </authorList>
    </citation>
    <scope>NUCLEOTIDE SEQUENCE</scope>
</reference>
<sequence>MAIAKICGIETEYGIVWRGVEEPDPIAASSILINSYVSSLAEGAGRPGSGMRFEWDFEGEQPGTDARGYAPLGALPPEVESHLVNAVLTNGARYYVDHAHPEMSTPECTNARDVVVFDRSAERVLQLSMKAANRLLPPGQEIVVYKNNSDGKGNSYGCHENYLVDRALPFGEIVHGITPHFITRQIYCGAGKVGSEAGRTPGGPPFQISQRADFFEEEVGLETTLKRPIINTRDEPHADPIKYRRLHVIIGDANMSEVATFLKVGTTAIILAMLEDHRVTREFRFAAPVAALRSVSNDLSLRSSHRLDDGKAVTALDVQWSLYSDAAAYAESHGLECVGQEVGEQILATWQEILEGLESDPESLADRVDWIAKHRLISAYRERHDLHWTDARLAALDLQYHDLRPERSLASRVGLRTFCTEDEIRRGIDTPPPDTRAFFRGTCLRRFGDEIIAANWDSLVFDIGEESLRRVPMMEPLRGTVDLVGEIIASSEDASALLRKLGATPTN</sequence>
<dbReference type="NCBIfam" id="TIGR03688">
    <property type="entry name" value="depupylase_Dop"/>
    <property type="match status" value="1"/>
</dbReference>
<dbReference type="EMBL" id="CAFBNC010000030">
    <property type="protein sequence ID" value="CAB4933386.1"/>
    <property type="molecule type" value="Genomic_DNA"/>
</dbReference>
<gene>
    <name evidence="2" type="ORF">UFOPK1392_01055</name>
    <name evidence="3" type="ORF">UFOPK3733_00812</name>
</gene>
<proteinExistence type="inferred from homology"/>
<dbReference type="PANTHER" id="PTHR42307">
    <property type="entry name" value="PUP DEAMIDASE/DEPUPYLASE"/>
    <property type="match status" value="1"/>
</dbReference>
<dbReference type="InterPro" id="IPR004347">
    <property type="entry name" value="Pup_ligase/deamidase"/>
</dbReference>
<accession>A0A6J7IRP4</accession>
<dbReference type="GO" id="GO:0019941">
    <property type="term" value="P:modification-dependent protein catabolic process"/>
    <property type="evidence" value="ECO:0007669"/>
    <property type="project" value="InterPro"/>
</dbReference>
<evidence type="ECO:0000256" key="1">
    <source>
        <dbReference type="ARBA" id="ARBA00009114"/>
    </source>
</evidence>
<dbReference type="AlphaFoldDB" id="A0A6J7IRP4"/>
<dbReference type="GO" id="GO:0005524">
    <property type="term" value="F:ATP binding"/>
    <property type="evidence" value="ECO:0007669"/>
    <property type="project" value="TreeGrafter"/>
</dbReference>
<comment type="similarity">
    <text evidence="1">Belongs to the Pup ligase/Pup deamidase family. Pup deamidase subfamily.</text>
</comment>
<dbReference type="GO" id="GO:0008233">
    <property type="term" value="F:peptidase activity"/>
    <property type="evidence" value="ECO:0007669"/>
    <property type="project" value="InterPro"/>
</dbReference>